<comment type="caution">
    <text evidence="1">The sequence shown here is derived from an EMBL/GenBank/DDBJ whole genome shotgun (WGS) entry which is preliminary data.</text>
</comment>
<evidence type="ECO:0000313" key="1">
    <source>
        <dbReference type="EMBL" id="CAF4813073.1"/>
    </source>
</evidence>
<evidence type="ECO:0000313" key="2">
    <source>
        <dbReference type="Proteomes" id="UP000663873"/>
    </source>
</evidence>
<feature type="non-terminal residue" evidence="1">
    <location>
        <position position="79"/>
    </location>
</feature>
<keyword evidence="2" id="KW-1185">Reference proteome</keyword>
<sequence length="79" mass="9351">MEVVQSWGTQYNQCHTPVVTNEMQQIIPFTWEQLKEAQYQDEEIKNIINNIQNHKKYFIKDSMLMKKACPPAQVIPKGR</sequence>
<protein>
    <submittedName>
        <fullName evidence="1">Uncharacterized protein</fullName>
    </submittedName>
</protein>
<gene>
    <name evidence="1" type="ORF">UJA718_LOCUS41819</name>
</gene>
<reference evidence="1" key="1">
    <citation type="submission" date="2021-02" db="EMBL/GenBank/DDBJ databases">
        <authorList>
            <person name="Nowell W R."/>
        </authorList>
    </citation>
    <scope>NUCLEOTIDE SEQUENCE</scope>
</reference>
<dbReference type="Proteomes" id="UP000663873">
    <property type="component" value="Unassembled WGS sequence"/>
</dbReference>
<proteinExistence type="predicted"/>
<dbReference type="AlphaFoldDB" id="A0A821PXJ0"/>
<name>A0A821PXJ0_9BILA</name>
<accession>A0A821PXJ0</accession>
<organism evidence="1 2">
    <name type="scientific">Rotaria socialis</name>
    <dbReference type="NCBI Taxonomy" id="392032"/>
    <lineage>
        <taxon>Eukaryota</taxon>
        <taxon>Metazoa</taxon>
        <taxon>Spiralia</taxon>
        <taxon>Gnathifera</taxon>
        <taxon>Rotifera</taxon>
        <taxon>Eurotatoria</taxon>
        <taxon>Bdelloidea</taxon>
        <taxon>Philodinida</taxon>
        <taxon>Philodinidae</taxon>
        <taxon>Rotaria</taxon>
    </lineage>
</organism>
<dbReference type="EMBL" id="CAJOBP010051018">
    <property type="protein sequence ID" value="CAF4813073.1"/>
    <property type="molecule type" value="Genomic_DNA"/>
</dbReference>